<name>A0A1G5JIV0_9BACL</name>
<evidence type="ECO:0000313" key="2">
    <source>
        <dbReference type="Proteomes" id="UP000198538"/>
    </source>
</evidence>
<gene>
    <name evidence="1" type="ORF">SAMN05720606_11196</name>
</gene>
<dbReference type="EMBL" id="FMVM01000011">
    <property type="protein sequence ID" value="SCY88303.1"/>
    <property type="molecule type" value="Genomic_DNA"/>
</dbReference>
<organism evidence="1 2">
    <name type="scientific">Paenibacillus polysaccharolyticus</name>
    <dbReference type="NCBI Taxonomy" id="582692"/>
    <lineage>
        <taxon>Bacteria</taxon>
        <taxon>Bacillati</taxon>
        <taxon>Bacillota</taxon>
        <taxon>Bacilli</taxon>
        <taxon>Bacillales</taxon>
        <taxon>Paenibacillaceae</taxon>
        <taxon>Paenibacillus</taxon>
    </lineage>
</organism>
<proteinExistence type="predicted"/>
<dbReference type="Proteomes" id="UP000198538">
    <property type="component" value="Unassembled WGS sequence"/>
</dbReference>
<protein>
    <submittedName>
        <fullName evidence="1">Uncharacterized protein</fullName>
    </submittedName>
</protein>
<accession>A0A1G5JIV0</accession>
<evidence type="ECO:0000313" key="1">
    <source>
        <dbReference type="EMBL" id="SCY88303.1"/>
    </source>
</evidence>
<keyword evidence="2" id="KW-1185">Reference proteome</keyword>
<sequence length="52" mass="5908">MRSLTLFVWQGYSSLDQMKINLRSIVCTFLASDALFVTLACKKEIIPVRTKA</sequence>
<dbReference type="AlphaFoldDB" id="A0A1G5JIV0"/>
<dbReference type="STRING" id="582692.SAMN05720606_11196"/>
<reference evidence="2" key="1">
    <citation type="submission" date="2016-10" db="EMBL/GenBank/DDBJ databases">
        <authorList>
            <person name="Varghese N."/>
            <person name="Submissions S."/>
        </authorList>
    </citation>
    <scope>NUCLEOTIDE SEQUENCE [LARGE SCALE GENOMIC DNA]</scope>
    <source>
        <strain evidence="2">BL9</strain>
    </source>
</reference>